<sequence>MAGADMPDPADPIRRRRACSHLGRAFARMGFRYNEAFGKMRFSVQ</sequence>
<evidence type="ECO:0000313" key="2">
    <source>
        <dbReference type="Proteomes" id="UP000006620"/>
    </source>
</evidence>
<dbReference type="KEGG" id="pms:KNP414_07654"/>
<protein>
    <submittedName>
        <fullName evidence="1">Uncharacterized protein</fullName>
    </submittedName>
</protein>
<dbReference type="EMBL" id="CP002869">
    <property type="protein sequence ID" value="AEI46140.1"/>
    <property type="molecule type" value="Genomic_DNA"/>
</dbReference>
<dbReference type="HOGENOM" id="CLU_3202893_0_0_9"/>
<proteinExistence type="predicted"/>
<reference evidence="2" key="1">
    <citation type="submission" date="2011-06" db="EMBL/GenBank/DDBJ databases">
        <title>Complete genome sequence of Paenibacillus mucilaginosus KNP414.</title>
        <authorList>
            <person name="Wang J."/>
            <person name="Hu S."/>
            <person name="Hu X."/>
            <person name="Zhang B."/>
            <person name="Dong D."/>
            <person name="Zhang S."/>
            <person name="Zhao K."/>
            <person name="Wu D."/>
        </authorList>
    </citation>
    <scope>NUCLEOTIDE SEQUENCE [LARGE SCALE GENOMIC DNA]</scope>
    <source>
        <strain evidence="2">KNP414</strain>
    </source>
</reference>
<organism evidence="1 2">
    <name type="scientific">Paenibacillus mucilaginosus (strain KNP414)</name>
    <dbReference type="NCBI Taxonomy" id="1036673"/>
    <lineage>
        <taxon>Bacteria</taxon>
        <taxon>Bacillati</taxon>
        <taxon>Bacillota</taxon>
        <taxon>Bacilli</taxon>
        <taxon>Bacillales</taxon>
        <taxon>Paenibacillaceae</taxon>
        <taxon>Paenibacillus</taxon>
    </lineage>
</organism>
<dbReference type="AlphaFoldDB" id="F8FCP9"/>
<evidence type="ECO:0000313" key="1">
    <source>
        <dbReference type="EMBL" id="AEI46140.1"/>
    </source>
</evidence>
<accession>F8FCP9</accession>
<dbReference type="Proteomes" id="UP000006620">
    <property type="component" value="Chromosome"/>
</dbReference>
<name>F8FCP9_PAEMK</name>
<gene>
    <name evidence="1" type="ordered locus">KNP414_07654</name>
</gene>
<reference evidence="1 2" key="2">
    <citation type="journal article" date="2013" name="Genome Announc.">
        <title>Genome Sequence of Growth-Improving Paenibacillus mucilaginosus Strain KNP414.</title>
        <authorList>
            <person name="Lu J.J."/>
            <person name="Wang J.F."/>
            <person name="Hu X.F."/>
        </authorList>
    </citation>
    <scope>NUCLEOTIDE SEQUENCE [LARGE SCALE GENOMIC DNA]</scope>
    <source>
        <strain evidence="1 2">KNP414</strain>
    </source>
</reference>